<dbReference type="EMBL" id="VWZN01006908">
    <property type="protein sequence ID" value="NWR44732.1"/>
    <property type="molecule type" value="Genomic_DNA"/>
</dbReference>
<gene>
    <name evidence="11" type="primary">Hb2l_1</name>
    <name evidence="11" type="ORF">REGSAT_R14743</name>
</gene>
<dbReference type="GO" id="GO:0002250">
    <property type="term" value="P:adaptive immune response"/>
    <property type="evidence" value="ECO:0007669"/>
    <property type="project" value="UniProtKB-KW"/>
</dbReference>
<keyword evidence="7" id="KW-1015">Disulfide bond</keyword>
<evidence type="ECO:0000256" key="1">
    <source>
        <dbReference type="ARBA" id="ARBA00004479"/>
    </source>
</evidence>
<dbReference type="PANTHER" id="PTHR19944:SF99">
    <property type="entry name" value="HLA CLASS II HISTOCOMPATIBILITY ANTIGEN, DRB1 BETA CHAIN"/>
    <property type="match status" value="1"/>
</dbReference>
<dbReference type="GO" id="GO:0042613">
    <property type="term" value="C:MHC class II protein complex"/>
    <property type="evidence" value="ECO:0007669"/>
    <property type="project" value="UniProtKB-KW"/>
</dbReference>
<keyword evidence="6" id="KW-0472">Membrane</keyword>
<evidence type="ECO:0000313" key="11">
    <source>
        <dbReference type="EMBL" id="NWR44732.1"/>
    </source>
</evidence>
<evidence type="ECO:0000259" key="10">
    <source>
        <dbReference type="SMART" id="SM00921"/>
    </source>
</evidence>
<feature type="non-terminal residue" evidence="11">
    <location>
        <position position="98"/>
    </location>
</feature>
<dbReference type="Gene3D" id="3.10.320.10">
    <property type="entry name" value="Class II Histocompatibility Antigen, M Beta Chain, Chain B, domain 1"/>
    <property type="match status" value="1"/>
</dbReference>
<comment type="caution">
    <text evidence="11">The sequence shown here is derived from an EMBL/GenBank/DDBJ whole genome shotgun (WGS) entry which is preliminary data.</text>
</comment>
<evidence type="ECO:0000256" key="8">
    <source>
        <dbReference type="ARBA" id="ARBA00023180"/>
    </source>
</evidence>
<dbReference type="FunFam" id="3.10.320.10:FF:000001">
    <property type="entry name" value="HLA class II histocompatibility antigen, DRB1-1 beta chain"/>
    <property type="match status" value="1"/>
</dbReference>
<keyword evidence="2" id="KW-0812">Transmembrane</keyword>
<comment type="subcellular location">
    <subcellularLocation>
        <location evidence="1">Membrane</location>
        <topology evidence="1">Single-pass type I membrane protein</topology>
    </subcellularLocation>
</comment>
<dbReference type="Proteomes" id="UP000529728">
    <property type="component" value="Unassembled WGS sequence"/>
</dbReference>
<dbReference type="InterPro" id="IPR000353">
    <property type="entry name" value="MHC_II_b_N"/>
</dbReference>
<dbReference type="SUPFAM" id="SSF54452">
    <property type="entry name" value="MHC antigen-recognition domain"/>
    <property type="match status" value="1"/>
</dbReference>
<evidence type="ECO:0000256" key="2">
    <source>
        <dbReference type="ARBA" id="ARBA00022692"/>
    </source>
</evidence>
<accession>A0A7K4XCP2</accession>
<evidence type="ECO:0000313" key="12">
    <source>
        <dbReference type="Proteomes" id="UP000529728"/>
    </source>
</evidence>
<feature type="non-terminal residue" evidence="11">
    <location>
        <position position="1"/>
    </location>
</feature>
<feature type="domain" description="MHC class II beta chain N-terminal" evidence="10">
    <location>
        <begin position="18"/>
        <end position="92"/>
    </location>
</feature>
<keyword evidence="4" id="KW-1133">Transmembrane helix</keyword>
<proteinExistence type="predicted"/>
<dbReference type="Pfam" id="PF00969">
    <property type="entry name" value="MHC_II_beta"/>
    <property type="match status" value="1"/>
</dbReference>
<keyword evidence="12" id="KW-1185">Reference proteome</keyword>
<evidence type="ECO:0000256" key="7">
    <source>
        <dbReference type="ARBA" id="ARBA00023157"/>
    </source>
</evidence>
<protein>
    <submittedName>
        <fullName evidence="11">HB2L protein</fullName>
    </submittedName>
</protein>
<name>A0A7K4XCP2_REGSA</name>
<keyword evidence="5" id="KW-1064">Adaptive immunity</keyword>
<dbReference type="AlphaFoldDB" id="A0A7K4XCP2"/>
<keyword evidence="8" id="KW-0325">Glycoprotein</keyword>
<dbReference type="GO" id="GO:0002504">
    <property type="term" value="P:antigen processing and presentation of peptide or polysaccharide antigen via MHC class II"/>
    <property type="evidence" value="ECO:0007669"/>
    <property type="project" value="UniProtKB-KW"/>
</dbReference>
<organism evidence="11 12">
    <name type="scientific">Regulus satrapa</name>
    <name type="common">Golden-crowned kinglet</name>
    <dbReference type="NCBI Taxonomy" id="13245"/>
    <lineage>
        <taxon>Eukaryota</taxon>
        <taxon>Metazoa</taxon>
        <taxon>Chordata</taxon>
        <taxon>Craniata</taxon>
        <taxon>Vertebrata</taxon>
        <taxon>Euteleostomi</taxon>
        <taxon>Archelosauria</taxon>
        <taxon>Archosauria</taxon>
        <taxon>Dinosauria</taxon>
        <taxon>Saurischia</taxon>
        <taxon>Theropoda</taxon>
        <taxon>Coelurosauria</taxon>
        <taxon>Aves</taxon>
        <taxon>Neognathae</taxon>
        <taxon>Neoaves</taxon>
        <taxon>Telluraves</taxon>
        <taxon>Australaves</taxon>
        <taxon>Passeriformes</taxon>
        <taxon>Regulidae</taxon>
        <taxon>Regulus</taxon>
    </lineage>
</organism>
<sequence>PPDQCPAHSGVFQLMTKSECHFINGTEKMRYLYRYFYNREQLLHFDSDLGHYVGDTPYGEKVARFWNSQPATLEYYRSQVDTVCRLNYELSIPLLMER</sequence>
<evidence type="ECO:0000256" key="6">
    <source>
        <dbReference type="ARBA" id="ARBA00023136"/>
    </source>
</evidence>
<evidence type="ECO:0000256" key="5">
    <source>
        <dbReference type="ARBA" id="ARBA00023130"/>
    </source>
</evidence>
<keyword evidence="9" id="KW-0491">MHC II</keyword>
<dbReference type="SMART" id="SM00921">
    <property type="entry name" value="MHC_II_beta"/>
    <property type="match status" value="1"/>
</dbReference>
<reference evidence="11 12" key="1">
    <citation type="submission" date="2019-09" db="EMBL/GenBank/DDBJ databases">
        <title>Bird 10,000 Genomes (B10K) Project - Family phase.</title>
        <authorList>
            <person name="Zhang G."/>
        </authorList>
    </citation>
    <scope>NUCLEOTIDE SEQUENCE [LARGE SCALE GENOMIC DNA]</scope>
    <source>
        <strain evidence="11">B10K-DU-001-18</strain>
        <tissue evidence="11">Muscle</tissue>
    </source>
</reference>
<evidence type="ECO:0000256" key="4">
    <source>
        <dbReference type="ARBA" id="ARBA00022989"/>
    </source>
</evidence>
<dbReference type="InterPro" id="IPR014745">
    <property type="entry name" value="MHC_II_a/b_N"/>
</dbReference>
<dbReference type="InterPro" id="IPR050160">
    <property type="entry name" value="MHC/Immunoglobulin"/>
</dbReference>
<evidence type="ECO:0000256" key="3">
    <source>
        <dbReference type="ARBA" id="ARBA00022859"/>
    </source>
</evidence>
<dbReference type="OrthoDB" id="10043043at2759"/>
<dbReference type="PANTHER" id="PTHR19944">
    <property type="entry name" value="MHC CLASS II-RELATED"/>
    <property type="match status" value="1"/>
</dbReference>
<keyword evidence="3" id="KW-0391">Immunity</keyword>
<evidence type="ECO:0000256" key="9">
    <source>
        <dbReference type="ARBA" id="ARBA00023182"/>
    </source>
</evidence>
<dbReference type="InterPro" id="IPR011162">
    <property type="entry name" value="MHC_I/II-like_Ag-recog"/>
</dbReference>